<accession>A0ABY7WUP8</accession>
<keyword evidence="2" id="KW-1185">Reference proteome</keyword>
<name>A0ABY7WUP8_9LACO</name>
<dbReference type="RefSeq" id="WP_274261691.1">
    <property type="nucleotide sequence ID" value="NZ_CP117884.1"/>
</dbReference>
<sequence>MDLEMQPARRFIGRAYAEASASENGSYQEVWQDWVDQDRFKVLDDMSGKQQRSILIVFSPYGSKIYWIGNIFPADTEVPKGYQHYDLPEATAAHVEKPSSIMMTGYPVNMAIQQGATAIDMAGFPLPEYIGQTSTPYYIEDYTMQGDAVKSVAYTIYEGADRDYGYDDVE</sequence>
<gene>
    <name evidence="1" type="ORF">PQ472_04495</name>
</gene>
<proteinExistence type="predicted"/>
<dbReference type="EMBL" id="CP117884">
    <property type="protein sequence ID" value="WDF83501.1"/>
    <property type="molecule type" value="Genomic_DNA"/>
</dbReference>
<protein>
    <submittedName>
        <fullName evidence="1">Uncharacterized protein</fullName>
    </submittedName>
</protein>
<organism evidence="1 2">
    <name type="scientific">Lacticaseibacillus pabuli</name>
    <dbReference type="NCBI Taxonomy" id="3025672"/>
    <lineage>
        <taxon>Bacteria</taxon>
        <taxon>Bacillati</taxon>
        <taxon>Bacillota</taxon>
        <taxon>Bacilli</taxon>
        <taxon>Lactobacillales</taxon>
        <taxon>Lactobacillaceae</taxon>
        <taxon>Lacticaseibacillus</taxon>
    </lineage>
</organism>
<dbReference type="Proteomes" id="UP001220377">
    <property type="component" value="Chromosome"/>
</dbReference>
<evidence type="ECO:0000313" key="1">
    <source>
        <dbReference type="EMBL" id="WDF83501.1"/>
    </source>
</evidence>
<reference evidence="1 2" key="1">
    <citation type="submission" date="2023-02" db="EMBL/GenBank/DDBJ databases">
        <title>Genome sequence of Lacticaseibacillus sp. KACC 23028.</title>
        <authorList>
            <person name="Kim S."/>
            <person name="Heo J."/>
            <person name="Kwon S.-W."/>
        </authorList>
    </citation>
    <scope>NUCLEOTIDE SEQUENCE [LARGE SCALE GENOMIC DNA]</scope>
    <source>
        <strain evidence="1 2">KACC 23028</strain>
    </source>
</reference>
<evidence type="ECO:0000313" key="2">
    <source>
        <dbReference type="Proteomes" id="UP001220377"/>
    </source>
</evidence>